<dbReference type="GO" id="GO:0005829">
    <property type="term" value="C:cytosol"/>
    <property type="evidence" value="ECO:0007669"/>
    <property type="project" value="TreeGrafter"/>
</dbReference>
<evidence type="ECO:0000259" key="8">
    <source>
        <dbReference type="PROSITE" id="PS50235"/>
    </source>
</evidence>
<evidence type="ECO:0000313" key="10">
    <source>
        <dbReference type="Proteomes" id="UP000759537"/>
    </source>
</evidence>
<feature type="compositionally biased region" description="Low complexity" evidence="7">
    <location>
        <begin position="20"/>
        <end position="36"/>
    </location>
</feature>
<dbReference type="EMBL" id="WHVB01000023">
    <property type="protein sequence ID" value="KAF8471415.1"/>
    <property type="molecule type" value="Genomic_DNA"/>
</dbReference>
<evidence type="ECO:0000256" key="4">
    <source>
        <dbReference type="ARBA" id="ARBA00022786"/>
    </source>
</evidence>
<proteinExistence type="predicted"/>
<dbReference type="InterPro" id="IPR028889">
    <property type="entry name" value="USP"/>
</dbReference>
<dbReference type="AlphaFoldDB" id="A0A9P5MR51"/>
<keyword evidence="4" id="KW-0833">Ubl conjugation pathway</keyword>
<dbReference type="GO" id="GO:0016579">
    <property type="term" value="P:protein deubiquitination"/>
    <property type="evidence" value="ECO:0007669"/>
    <property type="project" value="InterPro"/>
</dbReference>
<evidence type="ECO:0000313" key="9">
    <source>
        <dbReference type="EMBL" id="KAF8471415.1"/>
    </source>
</evidence>
<keyword evidence="6" id="KW-0788">Thiol protease</keyword>
<comment type="caution">
    <text evidence="9">The sequence shown here is derived from an EMBL/GenBank/DDBJ whole genome shotgun (WGS) entry which is preliminary data.</text>
</comment>
<dbReference type="InterPro" id="IPR038765">
    <property type="entry name" value="Papain-like_cys_pep_sf"/>
</dbReference>
<dbReference type="InterPro" id="IPR001394">
    <property type="entry name" value="Peptidase_C19_UCH"/>
</dbReference>
<sequence>MVPPCAKLDINEILSTELTPATSTPLSTPVSAPSVLNETSPWDAGPASTSNSLLPALSIVGFSIPDSRPPSRDSPLKLASLITLSGTTPFHLINTDMLPRLRARGLVNSRNNCFANAVLQLLVHCPPFWNLFRDLGRLMGQRGLGEGQETGSDATPLVDAKVKFLGEFVYKEDLSATRQLQQKAARGKTRENEEEKKGHDVVDSFDPRYMYDAMKEKRQLKHLQDGQQHDSEEFLNLYLDALDEELVQVCAYISTYKPVSAPSVEGLVEGEAQSAEGQTDVGQRGFTASLMESPISQVFGGRSRSTVCIPNQPDTITIQDWRLLRLNVQPDSVHTIRDALALAHVLQPQLPQVGESSSMEASKQVLFESLPPVLVLHLGCSMDDAAVDGIVKITKAIQLAPELEIPLEIMAPVSGRSAEPVPVHYKLYGVLYHHGESTGSGHYTVDVLHPSGVDGSGEAWLHIDDEAVSTVRHEDMFGGHDNERVDDQCAYMLLYCRTAPTQT</sequence>
<gene>
    <name evidence="9" type="ORF">DFH94DRAFT_674437</name>
</gene>
<dbReference type="Proteomes" id="UP000759537">
    <property type="component" value="Unassembled WGS sequence"/>
</dbReference>
<keyword evidence="5" id="KW-0378">Hydrolase</keyword>
<feature type="region of interest" description="Disordered" evidence="7">
    <location>
        <begin position="20"/>
        <end position="47"/>
    </location>
</feature>
<organism evidence="9 10">
    <name type="scientific">Russula ochroleuca</name>
    <dbReference type="NCBI Taxonomy" id="152965"/>
    <lineage>
        <taxon>Eukaryota</taxon>
        <taxon>Fungi</taxon>
        <taxon>Dikarya</taxon>
        <taxon>Basidiomycota</taxon>
        <taxon>Agaricomycotina</taxon>
        <taxon>Agaricomycetes</taxon>
        <taxon>Russulales</taxon>
        <taxon>Russulaceae</taxon>
        <taxon>Russula</taxon>
    </lineage>
</organism>
<evidence type="ECO:0000256" key="1">
    <source>
        <dbReference type="ARBA" id="ARBA00000707"/>
    </source>
</evidence>
<feature type="domain" description="USP" evidence="8">
    <location>
        <begin position="104"/>
        <end position="498"/>
    </location>
</feature>
<dbReference type="OrthoDB" id="429671at2759"/>
<dbReference type="GO" id="GO:0006508">
    <property type="term" value="P:proteolysis"/>
    <property type="evidence" value="ECO:0007669"/>
    <property type="project" value="UniProtKB-KW"/>
</dbReference>
<evidence type="ECO:0000256" key="5">
    <source>
        <dbReference type="ARBA" id="ARBA00022801"/>
    </source>
</evidence>
<keyword evidence="3" id="KW-0645">Protease</keyword>
<evidence type="ECO:0000256" key="7">
    <source>
        <dbReference type="SAM" id="MobiDB-lite"/>
    </source>
</evidence>
<keyword evidence="10" id="KW-1185">Reference proteome</keyword>
<dbReference type="PANTHER" id="PTHR24006">
    <property type="entry name" value="UBIQUITIN CARBOXYL-TERMINAL HYDROLASE"/>
    <property type="match status" value="1"/>
</dbReference>
<dbReference type="PANTHER" id="PTHR24006:SF687">
    <property type="entry name" value="UBIQUITIN CARBOXYL-TERMINAL HYDROLASE 10"/>
    <property type="match status" value="1"/>
</dbReference>
<reference evidence="9" key="1">
    <citation type="submission" date="2019-10" db="EMBL/GenBank/DDBJ databases">
        <authorList>
            <consortium name="DOE Joint Genome Institute"/>
            <person name="Kuo A."/>
            <person name="Miyauchi S."/>
            <person name="Kiss E."/>
            <person name="Drula E."/>
            <person name="Kohler A."/>
            <person name="Sanchez-Garcia M."/>
            <person name="Andreopoulos B."/>
            <person name="Barry K.W."/>
            <person name="Bonito G."/>
            <person name="Buee M."/>
            <person name="Carver A."/>
            <person name="Chen C."/>
            <person name="Cichocki N."/>
            <person name="Clum A."/>
            <person name="Culley D."/>
            <person name="Crous P.W."/>
            <person name="Fauchery L."/>
            <person name="Girlanda M."/>
            <person name="Hayes R."/>
            <person name="Keri Z."/>
            <person name="LaButti K."/>
            <person name="Lipzen A."/>
            <person name="Lombard V."/>
            <person name="Magnuson J."/>
            <person name="Maillard F."/>
            <person name="Morin E."/>
            <person name="Murat C."/>
            <person name="Nolan M."/>
            <person name="Ohm R."/>
            <person name="Pangilinan J."/>
            <person name="Pereira M."/>
            <person name="Perotto S."/>
            <person name="Peter M."/>
            <person name="Riley R."/>
            <person name="Sitrit Y."/>
            <person name="Stielow B."/>
            <person name="Szollosi G."/>
            <person name="Zifcakova L."/>
            <person name="Stursova M."/>
            <person name="Spatafora J.W."/>
            <person name="Tedersoo L."/>
            <person name="Vaario L.-M."/>
            <person name="Yamada A."/>
            <person name="Yan M."/>
            <person name="Wang P."/>
            <person name="Xu J."/>
            <person name="Bruns T."/>
            <person name="Baldrian P."/>
            <person name="Vilgalys R."/>
            <person name="Henrissat B."/>
            <person name="Grigoriev I.V."/>
            <person name="Hibbett D."/>
            <person name="Nagy L.G."/>
            <person name="Martin F.M."/>
        </authorList>
    </citation>
    <scope>NUCLEOTIDE SEQUENCE</scope>
    <source>
        <strain evidence="9">Prilba</strain>
    </source>
</reference>
<dbReference type="GO" id="GO:0004843">
    <property type="term" value="F:cysteine-type deubiquitinase activity"/>
    <property type="evidence" value="ECO:0007669"/>
    <property type="project" value="UniProtKB-EC"/>
</dbReference>
<dbReference type="GO" id="GO:0005634">
    <property type="term" value="C:nucleus"/>
    <property type="evidence" value="ECO:0007669"/>
    <property type="project" value="TreeGrafter"/>
</dbReference>
<dbReference type="EC" id="3.4.19.12" evidence="2"/>
<dbReference type="Pfam" id="PF00443">
    <property type="entry name" value="UCH"/>
    <property type="match status" value="1"/>
</dbReference>
<evidence type="ECO:0000256" key="6">
    <source>
        <dbReference type="ARBA" id="ARBA00022807"/>
    </source>
</evidence>
<dbReference type="CDD" id="cd02257">
    <property type="entry name" value="Peptidase_C19"/>
    <property type="match status" value="1"/>
</dbReference>
<protein>
    <recommendedName>
        <fullName evidence="2">ubiquitinyl hydrolase 1</fullName>
        <ecNumber evidence="2">3.4.19.12</ecNumber>
    </recommendedName>
</protein>
<dbReference type="PROSITE" id="PS00973">
    <property type="entry name" value="USP_2"/>
    <property type="match status" value="1"/>
</dbReference>
<comment type="catalytic activity">
    <reaction evidence="1">
        <text>Thiol-dependent hydrolysis of ester, thioester, amide, peptide and isopeptide bonds formed by the C-terminal Gly of ubiquitin (a 76-residue protein attached to proteins as an intracellular targeting signal).</text>
        <dbReference type="EC" id="3.4.19.12"/>
    </reaction>
</comment>
<dbReference type="InterPro" id="IPR018200">
    <property type="entry name" value="USP_CS"/>
</dbReference>
<accession>A0A9P5MR51</accession>
<evidence type="ECO:0000256" key="3">
    <source>
        <dbReference type="ARBA" id="ARBA00022670"/>
    </source>
</evidence>
<dbReference type="PROSITE" id="PS50235">
    <property type="entry name" value="USP_3"/>
    <property type="match status" value="1"/>
</dbReference>
<reference evidence="9" key="2">
    <citation type="journal article" date="2020" name="Nat. Commun.">
        <title>Large-scale genome sequencing of mycorrhizal fungi provides insights into the early evolution of symbiotic traits.</title>
        <authorList>
            <person name="Miyauchi S."/>
            <person name="Kiss E."/>
            <person name="Kuo A."/>
            <person name="Drula E."/>
            <person name="Kohler A."/>
            <person name="Sanchez-Garcia M."/>
            <person name="Morin E."/>
            <person name="Andreopoulos B."/>
            <person name="Barry K.W."/>
            <person name="Bonito G."/>
            <person name="Buee M."/>
            <person name="Carver A."/>
            <person name="Chen C."/>
            <person name="Cichocki N."/>
            <person name="Clum A."/>
            <person name="Culley D."/>
            <person name="Crous P.W."/>
            <person name="Fauchery L."/>
            <person name="Girlanda M."/>
            <person name="Hayes R.D."/>
            <person name="Keri Z."/>
            <person name="LaButti K."/>
            <person name="Lipzen A."/>
            <person name="Lombard V."/>
            <person name="Magnuson J."/>
            <person name="Maillard F."/>
            <person name="Murat C."/>
            <person name="Nolan M."/>
            <person name="Ohm R.A."/>
            <person name="Pangilinan J."/>
            <person name="Pereira M.F."/>
            <person name="Perotto S."/>
            <person name="Peter M."/>
            <person name="Pfister S."/>
            <person name="Riley R."/>
            <person name="Sitrit Y."/>
            <person name="Stielow J.B."/>
            <person name="Szollosi G."/>
            <person name="Zifcakova L."/>
            <person name="Stursova M."/>
            <person name="Spatafora J.W."/>
            <person name="Tedersoo L."/>
            <person name="Vaario L.M."/>
            <person name="Yamada A."/>
            <person name="Yan M."/>
            <person name="Wang P."/>
            <person name="Xu J."/>
            <person name="Bruns T."/>
            <person name="Baldrian P."/>
            <person name="Vilgalys R."/>
            <person name="Dunand C."/>
            <person name="Henrissat B."/>
            <person name="Grigoriev I.V."/>
            <person name="Hibbett D."/>
            <person name="Nagy L.G."/>
            <person name="Martin F.M."/>
        </authorList>
    </citation>
    <scope>NUCLEOTIDE SEQUENCE</scope>
    <source>
        <strain evidence="9">Prilba</strain>
    </source>
</reference>
<dbReference type="Gene3D" id="3.90.70.10">
    <property type="entry name" value="Cysteine proteinases"/>
    <property type="match status" value="1"/>
</dbReference>
<dbReference type="SUPFAM" id="SSF54001">
    <property type="entry name" value="Cysteine proteinases"/>
    <property type="match status" value="1"/>
</dbReference>
<name>A0A9P5MR51_9AGAM</name>
<evidence type="ECO:0000256" key="2">
    <source>
        <dbReference type="ARBA" id="ARBA00012759"/>
    </source>
</evidence>
<dbReference type="InterPro" id="IPR050164">
    <property type="entry name" value="Peptidase_C19"/>
</dbReference>